<keyword evidence="5 7" id="KW-0472">Membrane</keyword>
<dbReference type="InterPro" id="IPR003838">
    <property type="entry name" value="ABC3_permease_C"/>
</dbReference>
<comment type="subcellular location">
    <subcellularLocation>
        <location evidence="1">Cell membrane</location>
        <topology evidence="1">Multi-pass membrane protein</topology>
    </subcellularLocation>
</comment>
<feature type="domain" description="MacB-like periplasmic core" evidence="9">
    <location>
        <begin position="96"/>
        <end position="325"/>
    </location>
</feature>
<proteinExistence type="inferred from homology"/>
<protein>
    <submittedName>
        <fullName evidence="10">Putative permease</fullName>
    </submittedName>
</protein>
<feature type="transmembrane region" description="Helical" evidence="7">
    <location>
        <begin position="94"/>
        <end position="117"/>
    </location>
</feature>
<evidence type="ECO:0000259" key="9">
    <source>
        <dbReference type="Pfam" id="PF12704"/>
    </source>
</evidence>
<organism evidence="10 11">
    <name type="scientific">Edaphobacter modestus</name>
    <dbReference type="NCBI Taxonomy" id="388466"/>
    <lineage>
        <taxon>Bacteria</taxon>
        <taxon>Pseudomonadati</taxon>
        <taxon>Acidobacteriota</taxon>
        <taxon>Terriglobia</taxon>
        <taxon>Terriglobales</taxon>
        <taxon>Acidobacteriaceae</taxon>
        <taxon>Edaphobacter</taxon>
    </lineage>
</organism>
<dbReference type="RefSeq" id="WP_130425244.1">
    <property type="nucleotide sequence ID" value="NZ_SHKW01000008.1"/>
</dbReference>
<dbReference type="InterPro" id="IPR017800">
    <property type="entry name" value="ADOP"/>
</dbReference>
<feature type="transmembrane region" description="Helical" evidence="7">
    <location>
        <begin position="780"/>
        <end position="803"/>
    </location>
</feature>
<reference evidence="10 11" key="1">
    <citation type="submission" date="2019-02" db="EMBL/GenBank/DDBJ databases">
        <title>Genomic Encyclopedia of Archaeal and Bacterial Type Strains, Phase II (KMG-II): from individual species to whole genera.</title>
        <authorList>
            <person name="Goeker M."/>
        </authorList>
    </citation>
    <scope>NUCLEOTIDE SEQUENCE [LARGE SCALE GENOMIC DNA]</scope>
    <source>
        <strain evidence="10 11">DSM 18101</strain>
    </source>
</reference>
<feature type="transmembrane region" description="Helical" evidence="7">
    <location>
        <begin position="466"/>
        <end position="487"/>
    </location>
</feature>
<evidence type="ECO:0000256" key="7">
    <source>
        <dbReference type="SAM" id="Phobius"/>
    </source>
</evidence>
<dbReference type="PANTHER" id="PTHR30572">
    <property type="entry name" value="MEMBRANE COMPONENT OF TRANSPORTER-RELATED"/>
    <property type="match status" value="1"/>
</dbReference>
<evidence type="ECO:0000256" key="1">
    <source>
        <dbReference type="ARBA" id="ARBA00004651"/>
    </source>
</evidence>
<dbReference type="InterPro" id="IPR047928">
    <property type="entry name" value="Perm_prefix_1"/>
</dbReference>
<evidence type="ECO:0000256" key="4">
    <source>
        <dbReference type="ARBA" id="ARBA00022989"/>
    </source>
</evidence>
<keyword evidence="3 7" id="KW-0812">Transmembrane</keyword>
<dbReference type="GO" id="GO:0005886">
    <property type="term" value="C:plasma membrane"/>
    <property type="evidence" value="ECO:0007669"/>
    <property type="project" value="UniProtKB-SubCell"/>
</dbReference>
<dbReference type="Pfam" id="PF12704">
    <property type="entry name" value="MacB_PCD"/>
    <property type="match status" value="2"/>
</dbReference>
<dbReference type="EMBL" id="SHKW01000008">
    <property type="protein sequence ID" value="RZU28883.1"/>
    <property type="molecule type" value="Genomic_DNA"/>
</dbReference>
<dbReference type="NCBIfam" id="NF038403">
    <property type="entry name" value="perm_prefix_1"/>
    <property type="match status" value="1"/>
</dbReference>
<dbReference type="InterPro" id="IPR050250">
    <property type="entry name" value="Macrolide_Exporter_MacB"/>
</dbReference>
<feature type="transmembrane region" description="Helical" evidence="7">
    <location>
        <begin position="377"/>
        <end position="398"/>
    </location>
</feature>
<keyword evidence="2" id="KW-1003">Cell membrane</keyword>
<feature type="domain" description="ABC3 transporter permease C-terminal" evidence="8">
    <location>
        <begin position="787"/>
        <end position="899"/>
    </location>
</feature>
<keyword evidence="11" id="KW-1185">Reference proteome</keyword>
<evidence type="ECO:0000256" key="2">
    <source>
        <dbReference type="ARBA" id="ARBA00022475"/>
    </source>
</evidence>
<gene>
    <name evidence="10" type="ORF">BDD14_6464</name>
</gene>
<evidence type="ECO:0000256" key="3">
    <source>
        <dbReference type="ARBA" id="ARBA00022692"/>
    </source>
</evidence>
<name>A0A4Q7XZB8_9BACT</name>
<feature type="domain" description="ABC3 transporter permease C-terminal" evidence="8">
    <location>
        <begin position="381"/>
        <end position="499"/>
    </location>
</feature>
<feature type="transmembrane region" description="Helical" evidence="7">
    <location>
        <begin position="522"/>
        <end position="542"/>
    </location>
</feature>
<dbReference type="Pfam" id="PF02687">
    <property type="entry name" value="FtsX"/>
    <property type="match status" value="2"/>
</dbReference>
<evidence type="ECO:0000313" key="10">
    <source>
        <dbReference type="EMBL" id="RZU28883.1"/>
    </source>
</evidence>
<sequence length="907" mass="99069">MFFNEAIRRVKMLFRGKQYQDDLDEEMRLHRELREKKYVDSGMSPEGARGAAYRSFGNAASLRETSYRAWGWSWLESLTQDVRYGVRSMFRSPALTLVALLSLALGIGANTAIFSFLDAIMLRSLPVKEPTQLVLLGEGNEGGVTDRYGSTTLYSYPFYRQFQQKNAVFSDVAAIYSMSSNIHATIDSRDATELMRAQVVSGTYFSTLGVQPLIGRSLSDDDDNSEGDHPVAVISYAWWKRGLAGDPAVLNRKIKLGTIMFQIVGVAPPEFFGTSVGEAPDIWVPMSMMKSIPGGWNGYKNNFFQASYLMGRLKPGVSLEQATSNVNLVYQQITRAFPDGDLNPRNVEHLRNAHVVLTPIAKGLSSLRGRFSEPLKILMGITALVLLIACANIANLLLARSTARARELAVRQALGARRIRIVRQLLTESLVLAITGGLLGLVFAAFADKLLLRMISGGGDMIPLDISINTRLLFFSFAVTVATAILFGSIPALRSTRVELTDALKDGRGGASSTSRSPLGKALIVTQVALSLVLMVGAILFIRSLQNLNNVDTGFARKGVLRVVIDSNVTGLGGGDPRMIAMFQQIEQSVSSMPGVKAASFASFIFAQGAWMTGIHVAGINVDENVNIKHNVIGNGYFSTMQIPLLAGRTFGPQDTATSQRVAIISKRMAKDLFPAGINPIGRHYYTGWDPLPDTDVEVIGIVKDVKIFDLEEKPQYVDYIPNPQHPWVYGTLAVRYEGDFNTVSNEVQRAIHIVNRNLPISRVTTVDEQVSRTITNQRLVAQLSAFFGLLAVFLSCIGIYGLMSYMVSRRTNEIGIRIAIGATRANVRWLVMREIVLLAAIGIAVGAPVTLAGSRVVANLLFGLRGTDTASLLGSVVALMLVSIIAGYLPARRAAQVDPMVALRRE</sequence>
<dbReference type="PANTHER" id="PTHR30572:SF4">
    <property type="entry name" value="ABC TRANSPORTER PERMEASE YTRF"/>
    <property type="match status" value="1"/>
</dbReference>
<evidence type="ECO:0000313" key="11">
    <source>
        <dbReference type="Proteomes" id="UP000292958"/>
    </source>
</evidence>
<evidence type="ECO:0000256" key="5">
    <source>
        <dbReference type="ARBA" id="ARBA00023136"/>
    </source>
</evidence>
<dbReference type="NCBIfam" id="TIGR03434">
    <property type="entry name" value="ADOP"/>
    <property type="match status" value="1"/>
</dbReference>
<keyword evidence="4 7" id="KW-1133">Transmembrane helix</keyword>
<evidence type="ECO:0000259" key="8">
    <source>
        <dbReference type="Pfam" id="PF02687"/>
    </source>
</evidence>
<dbReference type="GO" id="GO:0022857">
    <property type="term" value="F:transmembrane transporter activity"/>
    <property type="evidence" value="ECO:0007669"/>
    <property type="project" value="TreeGrafter"/>
</dbReference>
<dbReference type="OrthoDB" id="98660at2"/>
<accession>A0A4Q7XZB8</accession>
<comment type="caution">
    <text evidence="10">The sequence shown here is derived from an EMBL/GenBank/DDBJ whole genome shotgun (WGS) entry which is preliminary data.</text>
</comment>
<dbReference type="AlphaFoldDB" id="A0A4Q7XZB8"/>
<dbReference type="InterPro" id="IPR025857">
    <property type="entry name" value="MacB_PCD"/>
</dbReference>
<comment type="similarity">
    <text evidence="6">Belongs to the ABC-4 integral membrane protein family.</text>
</comment>
<feature type="transmembrane region" description="Helical" evidence="7">
    <location>
        <begin position="871"/>
        <end position="892"/>
    </location>
</feature>
<dbReference type="Proteomes" id="UP000292958">
    <property type="component" value="Unassembled WGS sequence"/>
</dbReference>
<feature type="transmembrane region" description="Helical" evidence="7">
    <location>
        <begin position="425"/>
        <end position="446"/>
    </location>
</feature>
<feature type="transmembrane region" description="Helical" evidence="7">
    <location>
        <begin position="836"/>
        <end position="859"/>
    </location>
</feature>
<evidence type="ECO:0000256" key="6">
    <source>
        <dbReference type="ARBA" id="ARBA00038076"/>
    </source>
</evidence>
<feature type="domain" description="MacB-like periplasmic core" evidence="9">
    <location>
        <begin position="528"/>
        <end position="707"/>
    </location>
</feature>